<feature type="non-terminal residue" evidence="1">
    <location>
        <position position="1"/>
    </location>
</feature>
<gene>
    <name evidence="1" type="ORF">GSOID_T00014026001</name>
</gene>
<dbReference type="InParanoid" id="E4Y1H3"/>
<sequence length="19" mass="2181">ESTFHDYIIEVKASPNFAL</sequence>
<proteinExistence type="predicted"/>
<organism evidence="1">
    <name type="scientific">Oikopleura dioica</name>
    <name type="common">Tunicate</name>
    <dbReference type="NCBI Taxonomy" id="34765"/>
    <lineage>
        <taxon>Eukaryota</taxon>
        <taxon>Metazoa</taxon>
        <taxon>Chordata</taxon>
        <taxon>Tunicata</taxon>
        <taxon>Appendicularia</taxon>
        <taxon>Copelata</taxon>
        <taxon>Oikopleuridae</taxon>
        <taxon>Oikopleura</taxon>
    </lineage>
</organism>
<evidence type="ECO:0000313" key="1">
    <source>
        <dbReference type="EMBL" id="CBY15717.1"/>
    </source>
</evidence>
<dbReference type="AlphaFoldDB" id="E4Y1H3"/>
<name>E4Y1H3_OIKDI</name>
<dbReference type="Proteomes" id="UP000001307">
    <property type="component" value="Unassembled WGS sequence"/>
</dbReference>
<evidence type="ECO:0000313" key="2">
    <source>
        <dbReference type="Proteomes" id="UP000001307"/>
    </source>
</evidence>
<protein>
    <submittedName>
        <fullName evidence="1">Uncharacterized protein</fullName>
    </submittedName>
</protein>
<accession>E4Y1H3</accession>
<dbReference type="EMBL" id="FN653628">
    <property type="protein sequence ID" value="CBY15717.1"/>
    <property type="molecule type" value="Genomic_DNA"/>
</dbReference>
<keyword evidence="2" id="KW-1185">Reference proteome</keyword>
<reference evidence="1" key="1">
    <citation type="journal article" date="2010" name="Science">
        <title>Plasticity of animal genome architecture unmasked by rapid evolution of a pelagic tunicate.</title>
        <authorList>
            <person name="Denoeud F."/>
            <person name="Henriet S."/>
            <person name="Mungpakdee S."/>
            <person name="Aury J.M."/>
            <person name="Da Silva C."/>
            <person name="Brinkmann H."/>
            <person name="Mikhaleva J."/>
            <person name="Olsen L.C."/>
            <person name="Jubin C."/>
            <person name="Canestro C."/>
            <person name="Bouquet J.M."/>
            <person name="Danks G."/>
            <person name="Poulain J."/>
            <person name="Campsteijn C."/>
            <person name="Adamski M."/>
            <person name="Cross I."/>
            <person name="Yadetie F."/>
            <person name="Muffato M."/>
            <person name="Louis A."/>
            <person name="Butcher S."/>
            <person name="Tsagkogeorga G."/>
            <person name="Konrad A."/>
            <person name="Singh S."/>
            <person name="Jensen M.F."/>
            <person name="Cong E.H."/>
            <person name="Eikeseth-Otteraa H."/>
            <person name="Noel B."/>
            <person name="Anthouard V."/>
            <person name="Porcel B.M."/>
            <person name="Kachouri-Lafond R."/>
            <person name="Nishino A."/>
            <person name="Ugolini M."/>
            <person name="Chourrout P."/>
            <person name="Nishida H."/>
            <person name="Aasland R."/>
            <person name="Huzurbazar S."/>
            <person name="Westhof E."/>
            <person name="Delsuc F."/>
            <person name="Lehrach H."/>
            <person name="Reinhardt R."/>
            <person name="Weissenbach J."/>
            <person name="Roy S.W."/>
            <person name="Artiguenave F."/>
            <person name="Postlethwait J.H."/>
            <person name="Manak J.R."/>
            <person name="Thompson E.M."/>
            <person name="Jaillon O."/>
            <person name="Du Pasquier L."/>
            <person name="Boudinot P."/>
            <person name="Liberles D.A."/>
            <person name="Volff J.N."/>
            <person name="Philippe H."/>
            <person name="Lenhard B."/>
            <person name="Roest Crollius H."/>
            <person name="Wincker P."/>
            <person name="Chourrout D."/>
        </authorList>
    </citation>
    <scope>NUCLEOTIDE SEQUENCE [LARGE SCALE GENOMIC DNA]</scope>
</reference>